<feature type="domain" description="Cadherin" evidence="3">
    <location>
        <begin position="1160"/>
        <end position="1252"/>
    </location>
</feature>
<dbReference type="GO" id="GO:0005886">
    <property type="term" value="C:plasma membrane"/>
    <property type="evidence" value="ECO:0007669"/>
    <property type="project" value="UniProtKB-SubCell"/>
</dbReference>
<keyword evidence="1" id="KW-0812">Transmembrane</keyword>
<dbReference type="InterPro" id="IPR002126">
    <property type="entry name" value="Cadherin-like_dom"/>
</dbReference>
<feature type="domain" description="Cadherin" evidence="3">
    <location>
        <begin position="1069"/>
        <end position="1167"/>
    </location>
</feature>
<feature type="domain" description="Cadherin" evidence="3">
    <location>
        <begin position="705"/>
        <end position="803"/>
    </location>
</feature>
<evidence type="ECO:0000256" key="1">
    <source>
        <dbReference type="ARBA" id="ARBA00022692"/>
    </source>
</evidence>
<keyword evidence="2" id="KW-1133">Transmembrane helix</keyword>
<name>A0A171A186_9BACT</name>
<dbReference type="Gene3D" id="2.60.40.3440">
    <property type="match status" value="16"/>
</dbReference>
<accession>A0A171A186</accession>
<feature type="domain" description="Cadherin" evidence="3">
    <location>
        <begin position="531"/>
        <end position="621"/>
    </location>
</feature>
<evidence type="ECO:0000313" key="5">
    <source>
        <dbReference type="Proteomes" id="UP000076586"/>
    </source>
</evidence>
<dbReference type="Proteomes" id="UP000076586">
    <property type="component" value="Unassembled WGS sequence"/>
</dbReference>
<feature type="domain" description="Cadherin" evidence="3">
    <location>
        <begin position="69"/>
        <end position="161"/>
    </location>
</feature>
<dbReference type="EMBL" id="BDCR01000003">
    <property type="protein sequence ID" value="GAT63206.1"/>
    <property type="molecule type" value="Genomic_DNA"/>
</dbReference>
<dbReference type="InterPro" id="IPR010221">
    <property type="entry name" value="VCBS_dom"/>
</dbReference>
<keyword evidence="5" id="KW-1185">Reference proteome</keyword>
<dbReference type="NCBIfam" id="TIGR01965">
    <property type="entry name" value="VCBS_repeat"/>
    <property type="match status" value="18"/>
</dbReference>
<dbReference type="STRING" id="681398.PJIAN_3521"/>
<proteinExistence type="predicted"/>
<dbReference type="GO" id="GO:0007156">
    <property type="term" value="P:homophilic cell adhesion via plasma membrane adhesion molecules"/>
    <property type="evidence" value="ECO:0007669"/>
    <property type="project" value="InterPro"/>
</dbReference>
<dbReference type="Gene3D" id="2.60.40.2810">
    <property type="match status" value="3"/>
</dbReference>
<feature type="domain" description="Cadherin" evidence="3">
    <location>
        <begin position="1449"/>
        <end position="1547"/>
    </location>
</feature>
<feature type="domain" description="Cadherin" evidence="3">
    <location>
        <begin position="1734"/>
        <end position="1814"/>
    </location>
</feature>
<dbReference type="GO" id="GO:0005509">
    <property type="term" value="F:calcium ion binding"/>
    <property type="evidence" value="ECO:0007669"/>
    <property type="project" value="InterPro"/>
</dbReference>
<protein>
    <submittedName>
        <fullName evidence="4">Gliding motility-associated C-terminal domain-containing protein</fullName>
    </submittedName>
</protein>
<organism evidence="4 5">
    <name type="scientific">Paludibacter jiangxiensis</name>
    <dbReference type="NCBI Taxonomy" id="681398"/>
    <lineage>
        <taxon>Bacteria</taxon>
        <taxon>Pseudomonadati</taxon>
        <taxon>Bacteroidota</taxon>
        <taxon>Bacteroidia</taxon>
        <taxon>Bacteroidales</taxon>
        <taxon>Paludibacteraceae</taxon>
        <taxon>Paludibacter</taxon>
    </lineage>
</organism>
<dbReference type="InterPro" id="IPR015919">
    <property type="entry name" value="Cadherin-like_sf"/>
</dbReference>
<dbReference type="Pfam" id="PF17963">
    <property type="entry name" value="Big_9"/>
    <property type="match status" value="19"/>
</dbReference>
<dbReference type="InterPro" id="IPR026341">
    <property type="entry name" value="T9SS_type_B"/>
</dbReference>
<reference evidence="5" key="1">
    <citation type="submission" date="2016-04" db="EMBL/GenBank/DDBJ databases">
        <title>Draft genome sequence of Paludibacter jiangxiensis strain NM7.</title>
        <authorList>
            <person name="Qiu Y."/>
            <person name="Matsuura N."/>
            <person name="Ohashi A."/>
            <person name="Tourlousse M.D."/>
            <person name="Sekiguchi Y."/>
        </authorList>
    </citation>
    <scope>NUCLEOTIDE SEQUENCE [LARGE SCALE GENOMIC DNA]</scope>
    <source>
        <strain evidence="5">NM7</strain>
    </source>
</reference>
<dbReference type="Gene3D" id="2.60.40.1200">
    <property type="match status" value="1"/>
</dbReference>
<feature type="domain" description="Cadherin" evidence="3">
    <location>
        <begin position="796"/>
        <end position="888"/>
    </location>
</feature>
<dbReference type="NCBIfam" id="TIGR04131">
    <property type="entry name" value="Bac_Flav_CTERM"/>
    <property type="match status" value="1"/>
</dbReference>
<sequence>MGGYAGGLRFFLLLAFICFESECSFNRMFGQTHVEAGLSAVALKQNTAFSFSPLSTRRTNVSEANHDPVASAASVTTLENTPVNGSVTATDADGDVLTFSKVSDPAHGSVVVNADGTFTYTPYLDYSGSDSFVVGVTDGNGGSATATVNVTVNHVNQVPVITIRQTTMEDSPIYDSVSASDDDGDNMTFSKGISPLHGALIVNSNGDYLYTPDKDFNGKDSFTITVNDGNGGISTVKIVVTVLPVNDDPVLTATPVTTQEDTPVNGSVTATDVDGDVLTITKDSDPLHGTVVFNPDGTYAYTPAQDYYGDDSFTVSVSDGNGGTATATVTITITSVNDAPVITATPVTTPEDTPVNGTATATDVDGDVLTFALGTAPAHGTAVVNSDGSYSYSPAKDYNGDDSFTIIVSDGNGGTATATVTVTITPVNDDPVLTATPITTPEDIPVNGSVTATDVDGDVLTITKDSDPIHGMVVFNPDGTYTYTPAQDYHGDDSFTVSVSDGNGGTVTATVTVTITSVNDNPVLTAPSVTTDEDTSVNGSVTATDVDGDVLTITKDSDPLHGTVVFNSDGTYTYTPAQDYHGADSFTVNVSDGNGGTATGTVSITVISVNDDPVITVTPVTTQEDTPVNGTATATDVDGDALTFSKGSDPSHGTVDVHSDGTYTYTPVKDYNGDDSFTISVSDGNGGVASATVTVTITPVNDAPVLSDTPVTTQEDTPLNGSVTATDVDGDALTYSKDSDPSHGTLVFNSDGTYTYTPAQDYHGADSFTVSVSDGNGGTATGTVSITVISVNDDPVITVTPVTTPEDTPVNGTATATDVDGDVLTFAVGTAPSHGTVDVHSDGTYTYTPVKDYNGDDSFTISVSDGNGGVASATVTVTITPVNDAPVLSDTPVTTQEDTPLNGSVTATDVDGDALTYSKDSDPSHGTLVFNSDGTYTYTPATDYHGDDSFTVSVSDGNGGTATGTVSITVISVNDDPVITVTPVTTQEDTPVSGTVTATDVDGDALTFSKGSDPSHGTVDVHSDGSYTYTPAKDYNGDDSFMISVSDGNGGTATGTVTVTITPVNDDPVLAATLVTTQEDIPLNASVIATDVDGDALTYSKDSDPSHGTLVFNSDGTYTYTPATDYHGDDSFTVSVSDGNGGTATGTVSITVISVNDDPVITVTPVTTQEDTPVSGTATATDVDGDALTFSKGSDPSHGTVDVHSDGSYTYTPAKDYNGDDTFMISVSDGNGGVASGTVTVTITPVNDDPVTTLLSVSTPEDTPLVSTVMAGATDVDGDVLTVTGFTMDGTNYLPGTAVVISGKGTFILNANGDFTLTPDKDYNGAVPSVTYTVVDGNGGTAVGTLNLTVIAVNDDPVITVTPVTTQEDTPVNGTATATDVDGDALTFSKGSDPVHGTVDVHSDGSYTYTPAKDYNGDDNFTISVSDGNGGTASATVTVTITPVNDAPVLIATPVTTQEDIPLNGSVTATDVDGDALTFSKDSDPSHGTLVFNSDGTYTYTPATDYHGDDSFTVSVSDGNGGTATGTVSITVISVNDDPVITVTPVTTQEDTSVNGTATATDVDGDALTFSKGSDPSHGTVDVHSDGSYVYTPAKDYNGDDNFTISVSDGNGGAASATVTVIITPVNDAPVLTATPVTTQEDIPANGNVTATDVDGDALIFTKDSDPLHGTVVFNTDGTYTYTPATDYHGADSFMVSVSDGNGGTATATVLITIVSVNDDPVITVTPVTTQEDTSVTGTATATDVDGDVLSFAVGIASSHGTVTVNPDGTYTYIPAKDYNGNDSFTVTVSDGNGGTATATVTVTITSVNDVPVAKDDAVSVVECTSVSGTVAGNDTPSGDGGNVWSVNKNPSHGTVTLNADGTYIYIPTPNYHGTDTFVYTLTDVDGDQSTATMSITVTPLSEKLLIIKQSTKPQQTSDGSFIWKYTISLTNLQNIIVDNIQVEDDLSKVFTHGESFKVTNITASGNLKANGLYDGLNSMSTLLSGSYLAPLSKDSIVIEVQVYSHNFIGNVYNQALFEGFSNSTGQIKDAQSDDPLNTEASPSSPRTTITFIPEVELHIPEGFSPNKDMYNDTFEIVHSGNVTLEVEVFNRWGNRVYRSTDYHDDWDGKGADNLLGKDLPEGTYFYIVTTTNKKTSEVKKIKGSVTLRR</sequence>
<feature type="domain" description="Cadherin" evidence="3">
    <location>
        <begin position="341"/>
        <end position="439"/>
    </location>
</feature>
<evidence type="ECO:0000259" key="3">
    <source>
        <dbReference type="PROSITE" id="PS50268"/>
    </source>
</evidence>
<gene>
    <name evidence="4" type="ORF">PJIAN_3521</name>
</gene>
<dbReference type="InterPro" id="IPR006644">
    <property type="entry name" value="Cadg"/>
</dbReference>
<dbReference type="Pfam" id="PF13585">
    <property type="entry name" value="CHU_C"/>
    <property type="match status" value="1"/>
</dbReference>
<dbReference type="InterPro" id="IPR041690">
    <property type="entry name" value="Cadherin_5"/>
</dbReference>
<feature type="domain" description="Cadherin" evidence="3">
    <location>
        <begin position="978"/>
        <end position="1070"/>
    </location>
</feature>
<feature type="domain" description="Cadherin" evidence="3">
    <location>
        <begin position="1540"/>
        <end position="1632"/>
    </location>
</feature>
<feature type="domain" description="Cadherin" evidence="3">
    <location>
        <begin position="887"/>
        <end position="985"/>
    </location>
</feature>
<dbReference type="Pfam" id="PF17892">
    <property type="entry name" value="Cadherin_5"/>
    <property type="match status" value="1"/>
</dbReference>
<feature type="domain" description="Cadherin" evidence="3">
    <location>
        <begin position="1358"/>
        <end position="1450"/>
    </location>
</feature>
<dbReference type="SMART" id="SM00112">
    <property type="entry name" value="CA"/>
    <property type="match status" value="13"/>
</dbReference>
<feature type="domain" description="Cadherin" evidence="3">
    <location>
        <begin position="1631"/>
        <end position="1729"/>
    </location>
</feature>
<evidence type="ECO:0000313" key="4">
    <source>
        <dbReference type="EMBL" id="GAT63206.1"/>
    </source>
</evidence>
<feature type="domain" description="Cadherin" evidence="3">
    <location>
        <begin position="218"/>
        <end position="342"/>
    </location>
</feature>
<feature type="domain" description="Cadherin" evidence="3">
    <location>
        <begin position="432"/>
        <end position="529"/>
    </location>
</feature>
<feature type="domain" description="Cadherin" evidence="3">
    <location>
        <begin position="614"/>
        <end position="706"/>
    </location>
</feature>
<dbReference type="SUPFAM" id="SSF49313">
    <property type="entry name" value="Cadherin-like"/>
    <property type="match status" value="12"/>
</dbReference>
<dbReference type="NCBIfam" id="NF012211">
    <property type="entry name" value="tand_rpt_95"/>
    <property type="match status" value="20"/>
</dbReference>
<evidence type="ECO:0000256" key="2">
    <source>
        <dbReference type="ARBA" id="ARBA00022989"/>
    </source>
</evidence>
<reference evidence="5" key="2">
    <citation type="journal article" date="2017" name="Genome Announc.">
        <title>Draft genome sequence of Paludibacter jiangxiensis NM7(T), a propionate-producing fermentative bacterium.</title>
        <authorList>
            <person name="Qiu Y.-L."/>
            <person name="Tourlousse D.M."/>
            <person name="Matsuura N."/>
            <person name="Ohashi A."/>
            <person name="Sekiguchi Y."/>
        </authorList>
    </citation>
    <scope>NUCLEOTIDE SEQUENCE [LARGE SCALE GENOMIC DNA]</scope>
    <source>
        <strain evidence="5">NM7</strain>
    </source>
</reference>
<dbReference type="PANTHER" id="PTHR24026">
    <property type="entry name" value="FAT ATYPICAL CADHERIN-RELATED"/>
    <property type="match status" value="1"/>
</dbReference>
<dbReference type="CDD" id="cd11304">
    <property type="entry name" value="Cadherin_repeat"/>
    <property type="match status" value="6"/>
</dbReference>
<dbReference type="PANTHER" id="PTHR24026:SF126">
    <property type="entry name" value="PROTOCADHERIN FAT 4"/>
    <property type="match status" value="1"/>
</dbReference>
<dbReference type="PROSITE" id="PS50268">
    <property type="entry name" value="CADHERIN_2"/>
    <property type="match status" value="17"/>
</dbReference>
<dbReference type="SMART" id="SM00736">
    <property type="entry name" value="CADG"/>
    <property type="match status" value="7"/>
</dbReference>
<keyword evidence="2" id="KW-0472">Membrane</keyword>
<comment type="caution">
    <text evidence="4">The sequence shown here is derived from an EMBL/GenBank/DDBJ whole genome shotgun (WGS) entry which is preliminary data.</text>
</comment>